<name>A0ABU0AG77_9BACI</name>
<feature type="transmembrane region" description="Helical" evidence="1">
    <location>
        <begin position="117"/>
        <end position="137"/>
    </location>
</feature>
<feature type="transmembrane region" description="Helical" evidence="1">
    <location>
        <begin position="21"/>
        <end position="44"/>
    </location>
</feature>
<proteinExistence type="predicted"/>
<feature type="transmembrane region" description="Helical" evidence="1">
    <location>
        <begin position="255"/>
        <end position="274"/>
    </location>
</feature>
<keyword evidence="1" id="KW-1133">Transmembrane helix</keyword>
<protein>
    <submittedName>
        <fullName evidence="2">ABC-type transport system involved in multi-copper enzyme maturation permease subunit</fullName>
    </submittedName>
</protein>
<feature type="transmembrane region" description="Helical" evidence="1">
    <location>
        <begin position="181"/>
        <end position="201"/>
    </location>
</feature>
<accession>A0ABU0AG77</accession>
<reference evidence="2 3" key="1">
    <citation type="submission" date="2023-07" db="EMBL/GenBank/DDBJ databases">
        <title>Genomic Encyclopedia of Type Strains, Phase IV (KMG-IV): sequencing the most valuable type-strain genomes for metagenomic binning, comparative biology and taxonomic classification.</title>
        <authorList>
            <person name="Goeker M."/>
        </authorList>
    </citation>
    <scope>NUCLEOTIDE SEQUENCE [LARGE SCALE GENOMIC DNA]</scope>
    <source>
        <strain evidence="2 3">DSM 23494</strain>
    </source>
</reference>
<dbReference type="EMBL" id="JAUSUB010000007">
    <property type="protein sequence ID" value="MDQ0270264.1"/>
    <property type="molecule type" value="Genomic_DNA"/>
</dbReference>
<organism evidence="2 3">
    <name type="scientific">Cytobacillus purgationiresistens</name>
    <dbReference type="NCBI Taxonomy" id="863449"/>
    <lineage>
        <taxon>Bacteria</taxon>
        <taxon>Bacillati</taxon>
        <taxon>Bacillota</taxon>
        <taxon>Bacilli</taxon>
        <taxon>Bacillales</taxon>
        <taxon>Bacillaceae</taxon>
        <taxon>Cytobacillus</taxon>
    </lineage>
</organism>
<evidence type="ECO:0000256" key="1">
    <source>
        <dbReference type="SAM" id="Phobius"/>
    </source>
</evidence>
<evidence type="ECO:0000313" key="2">
    <source>
        <dbReference type="EMBL" id="MDQ0270264.1"/>
    </source>
</evidence>
<evidence type="ECO:0000313" key="3">
    <source>
        <dbReference type="Proteomes" id="UP001238088"/>
    </source>
</evidence>
<gene>
    <name evidence="2" type="ORF">J2S17_002139</name>
</gene>
<dbReference type="RefSeq" id="WP_307474529.1">
    <property type="nucleotide sequence ID" value="NZ_JAUSUB010000007.1"/>
</dbReference>
<dbReference type="PANTHER" id="PTHR43471">
    <property type="entry name" value="ABC TRANSPORTER PERMEASE"/>
    <property type="match status" value="1"/>
</dbReference>
<feature type="transmembrane region" description="Helical" evidence="1">
    <location>
        <begin position="149"/>
        <end position="169"/>
    </location>
</feature>
<comment type="caution">
    <text evidence="2">The sequence shown here is derived from an EMBL/GenBank/DDBJ whole genome shotgun (WGS) entry which is preliminary data.</text>
</comment>
<dbReference type="PANTHER" id="PTHR43471:SF12">
    <property type="entry name" value="HYPOTHETICAL MEMBRANE PROTEIN, CONSERVED"/>
    <property type="match status" value="1"/>
</dbReference>
<keyword evidence="1" id="KW-0472">Membrane</keyword>
<keyword evidence="1" id="KW-0812">Transmembrane</keyword>
<keyword evidence="3" id="KW-1185">Reference proteome</keyword>
<dbReference type="Proteomes" id="UP001238088">
    <property type="component" value="Unassembled WGS sequence"/>
</dbReference>
<feature type="transmembrane region" description="Helical" evidence="1">
    <location>
        <begin position="64"/>
        <end position="86"/>
    </location>
</feature>
<sequence length="284" mass="31662">MKHFVINPVLNKEFKLRFRSFKSFLGLLFYLLALAILIIGFVFIESLTSSQGFFKPEQSRMMFMMLSILQLILILFITPGLTAGVISSERERQTLNIMLTTAQSSASIVLSKLISSISYLMLLIIASLPLYSFVFLYGGISPIQVLTTVVYYSFTILAFGSLGVLFSTLIRKTIVSMVTTYAVTLFLVGGTAFLTLISLQFGQGYYHMSSSGTPPTTPYAYFMAMLNPVIVLAGSFEPEIHDEIHRITGIKTPLWVSYVISYTIIFVGAILLSIKKLRPNMKKG</sequence>